<dbReference type="Gene3D" id="2.60.120.290">
    <property type="entry name" value="Spermadhesin, CUB domain"/>
    <property type="match status" value="1"/>
</dbReference>
<dbReference type="GeneID" id="41602026"/>
<dbReference type="Proteomes" id="UP000056925">
    <property type="component" value="Chromosome"/>
</dbReference>
<evidence type="ECO:0000313" key="2">
    <source>
        <dbReference type="EMBL" id="AKB15040.1"/>
    </source>
</evidence>
<keyword evidence="1" id="KW-0472">Membrane</keyword>
<dbReference type="PANTHER" id="PTHR36234">
    <property type="entry name" value="LYSYL ENDOPEPTIDASE"/>
    <property type="match status" value="1"/>
</dbReference>
<keyword evidence="1" id="KW-1133">Transmembrane helix</keyword>
<dbReference type="HOGENOM" id="CLU_607817_0_0_2"/>
<dbReference type="KEGG" id="mthe:MSTHC_0722"/>
<dbReference type="PATRIC" id="fig|1434121.4.peg.912"/>
<reference evidence="2 3" key="1">
    <citation type="submission" date="2014-07" db="EMBL/GenBank/DDBJ databases">
        <title>Methanogenic archaea and the global carbon cycle.</title>
        <authorList>
            <person name="Henriksen J.R."/>
            <person name="Luke J."/>
            <person name="Reinhart S."/>
            <person name="Benedict M.N."/>
            <person name="Youngblut N.D."/>
            <person name="Metcalf M.E."/>
            <person name="Whitaker R.J."/>
            <person name="Metcalf W.W."/>
        </authorList>
    </citation>
    <scope>NUCLEOTIDE SEQUENCE [LARGE SCALE GENOMIC DNA]</scope>
    <source>
        <strain evidence="2 3">CHTI-55</strain>
    </source>
</reference>
<dbReference type="PROSITE" id="PS51257">
    <property type="entry name" value="PROKAR_LIPOPROTEIN"/>
    <property type="match status" value="1"/>
</dbReference>
<accession>A0A0E3NC63</accession>
<keyword evidence="1" id="KW-0812">Transmembrane</keyword>
<proteinExistence type="predicted"/>
<dbReference type="SUPFAM" id="SSF49854">
    <property type="entry name" value="Spermadhesin, CUB domain"/>
    <property type="match status" value="3"/>
</dbReference>
<evidence type="ECO:0000256" key="1">
    <source>
        <dbReference type="SAM" id="Phobius"/>
    </source>
</evidence>
<dbReference type="InterPro" id="IPR035914">
    <property type="entry name" value="Sperma_CUB_dom_sf"/>
</dbReference>
<sequence>MSKLNIFRVVLCCFLFVVLACMPAASSESLAESKHPYANNFEYTWSNISEPGATEIRLHFSDLDIGRYDKLTILDKYGNDLVTYSGITKADFWTEWYVGDTLGVRLITSDQGTAYGFKIDKLESRSGTCVSNNSLAESYHPYANNFEYKWPDISKPGATQIRIHFESLNLADTYDKLILYDKYDNKLVTYSRYQSGNDFWTEWYTGDTLKVKLITGSSGTAYGFKIDEVEGRSDMFISNSSLPESYHPYANNFVYKWPDISKPGATQMRLHFESLNLADTYDKLILYDKYDNVLKTYNAHLGINYQDFWTEWYTGDTLKVKLITGNSGTAYGFKIDKGEIKNDKNVTTVFTESAKALDPTTEKVGNNSGEYSDDLKKFMDRFHSVSVEIAVTLNILEEEDNQSWMYRNIQWVFSGIGTSLGASLVIILMKRLKDKKIRQ</sequence>
<feature type="transmembrane region" description="Helical" evidence="1">
    <location>
        <begin position="411"/>
        <end position="429"/>
    </location>
</feature>
<dbReference type="EMBL" id="CP009502">
    <property type="protein sequence ID" value="AKB15040.1"/>
    <property type="molecule type" value="Genomic_DNA"/>
</dbReference>
<dbReference type="RefSeq" id="WP_148704364.1">
    <property type="nucleotide sequence ID" value="NZ_CP009502.1"/>
</dbReference>
<dbReference type="AlphaFoldDB" id="A0A0E3NC63"/>
<organism evidence="2 3">
    <name type="scientific">Methanosarcina thermophila CHTI-55</name>
    <dbReference type="NCBI Taxonomy" id="1434121"/>
    <lineage>
        <taxon>Archaea</taxon>
        <taxon>Methanobacteriati</taxon>
        <taxon>Methanobacteriota</taxon>
        <taxon>Stenosarchaea group</taxon>
        <taxon>Methanomicrobia</taxon>
        <taxon>Methanosarcinales</taxon>
        <taxon>Methanosarcinaceae</taxon>
        <taxon>Methanosarcina</taxon>
    </lineage>
</organism>
<evidence type="ECO:0000313" key="3">
    <source>
        <dbReference type="Proteomes" id="UP000056925"/>
    </source>
</evidence>
<name>A0A0E3NC63_METTE</name>
<protein>
    <recommendedName>
        <fullName evidence="4">CUB domain-containing protein</fullName>
    </recommendedName>
</protein>
<gene>
    <name evidence="2" type="ORF">MSTHC_0722</name>
</gene>
<dbReference type="PANTHER" id="PTHR36234:SF5">
    <property type="entry name" value="LYSYL ENDOPEPTIDASE"/>
    <property type="match status" value="1"/>
</dbReference>
<evidence type="ECO:0008006" key="4">
    <source>
        <dbReference type="Google" id="ProtNLM"/>
    </source>
</evidence>